<evidence type="ECO:0000313" key="1">
    <source>
        <dbReference type="EMBL" id="CBI03532.1"/>
    </source>
</evidence>
<protein>
    <submittedName>
        <fullName evidence="1">Uncharacterized protein</fullName>
    </submittedName>
</protein>
<gene>
    <name evidence="1" type="ORF">CARN5_3063</name>
</gene>
<name>E6Q8K6_9ZZZZ</name>
<accession>E6Q8K6</accession>
<proteinExistence type="predicted"/>
<organism evidence="1">
    <name type="scientific">mine drainage metagenome</name>
    <dbReference type="NCBI Taxonomy" id="410659"/>
    <lineage>
        <taxon>unclassified sequences</taxon>
        <taxon>metagenomes</taxon>
        <taxon>ecological metagenomes</taxon>
    </lineage>
</organism>
<dbReference type="AlphaFoldDB" id="E6Q8K6"/>
<reference evidence="1" key="1">
    <citation type="submission" date="2009-10" db="EMBL/GenBank/DDBJ databases">
        <title>Diversity of trophic interactions inside an arsenic-rich microbial ecosystem.</title>
        <authorList>
            <person name="Bertin P.N."/>
            <person name="Heinrich-Salmeron A."/>
            <person name="Pelletier E."/>
            <person name="Goulhen-Chollet F."/>
            <person name="Arsene-Ploetze F."/>
            <person name="Gallien S."/>
            <person name="Calteau A."/>
            <person name="Vallenet D."/>
            <person name="Casiot C."/>
            <person name="Chane-Woon-Ming B."/>
            <person name="Giloteaux L."/>
            <person name="Barakat M."/>
            <person name="Bonnefoy V."/>
            <person name="Bruneel O."/>
            <person name="Chandler M."/>
            <person name="Cleiss J."/>
            <person name="Duran R."/>
            <person name="Elbaz-Poulichet F."/>
            <person name="Fonknechten N."/>
            <person name="Lauga B."/>
            <person name="Mornico D."/>
            <person name="Ortet P."/>
            <person name="Schaeffer C."/>
            <person name="Siguier P."/>
            <person name="Alexander Thil Smith A."/>
            <person name="Van Dorsselaer A."/>
            <person name="Weissenbach J."/>
            <person name="Medigue C."/>
            <person name="Le Paslier D."/>
        </authorList>
    </citation>
    <scope>NUCLEOTIDE SEQUENCE</scope>
</reference>
<dbReference type="EMBL" id="CABP01000007">
    <property type="protein sequence ID" value="CBI03532.1"/>
    <property type="molecule type" value="Genomic_DNA"/>
</dbReference>
<comment type="caution">
    <text evidence="1">The sequence shown here is derived from an EMBL/GenBank/DDBJ whole genome shotgun (WGS) entry which is preliminary data.</text>
</comment>
<sequence>MWNYALVEYNQGLPAGEVVRQDWRRSGGAAFRADITTERVNERGQSAHGDAMDQHHPQAGFPFGRVDVRRLLPAEKQGRRRFFTAGLKQGGVGMDRLHVFGGNLRQGSGAAFLGAFIKPLLVLRPCRRRVGGGENRGCLRGAGIFQETDGDQLYSELTVGDGFLQCLPEQVAVDAVGVGKHHHEWPRVTDGEARCLHGCRGDLSGGDLSGLGQILLRGRPGDILALIVHHRAEQEVAIGQHPEYPLLMLAVFGDDAGEFLGGARKDLHHMGLAVEVVLHQMLRGLEIRAGGAPGEQQRAEEQCAQSRPCGLSESYARLFTAAPIFRFHAPPRILQDEFH</sequence>